<feature type="region of interest" description="Disordered" evidence="1">
    <location>
        <begin position="1"/>
        <end position="26"/>
    </location>
</feature>
<dbReference type="RefSeq" id="WP_184472585.1">
    <property type="nucleotide sequence ID" value="NZ_JACIFY010000019.1"/>
</dbReference>
<organism evidence="2 3">
    <name type="scientific">Rhizobium esperanzae</name>
    <dbReference type="NCBI Taxonomy" id="1967781"/>
    <lineage>
        <taxon>Bacteria</taxon>
        <taxon>Pseudomonadati</taxon>
        <taxon>Pseudomonadota</taxon>
        <taxon>Alphaproteobacteria</taxon>
        <taxon>Hyphomicrobiales</taxon>
        <taxon>Rhizobiaceae</taxon>
        <taxon>Rhizobium/Agrobacterium group</taxon>
        <taxon>Rhizobium</taxon>
    </lineage>
</organism>
<evidence type="ECO:0000313" key="3">
    <source>
        <dbReference type="Proteomes" id="UP000540909"/>
    </source>
</evidence>
<dbReference type="Proteomes" id="UP000540909">
    <property type="component" value="Unassembled WGS sequence"/>
</dbReference>
<evidence type="ECO:0000256" key="1">
    <source>
        <dbReference type="SAM" id="MobiDB-lite"/>
    </source>
</evidence>
<feature type="compositionally biased region" description="Polar residues" evidence="1">
    <location>
        <begin position="10"/>
        <end position="26"/>
    </location>
</feature>
<dbReference type="AlphaFoldDB" id="A0A7W6W7A9"/>
<reference evidence="2 3" key="1">
    <citation type="submission" date="2020-08" db="EMBL/GenBank/DDBJ databases">
        <title>Genomic Encyclopedia of Type Strains, Phase IV (KMG-V): Genome sequencing to study the core and pangenomes of soil and plant-associated prokaryotes.</title>
        <authorList>
            <person name="Whitman W."/>
        </authorList>
    </citation>
    <scope>NUCLEOTIDE SEQUENCE [LARGE SCALE GENOMIC DNA]</scope>
    <source>
        <strain evidence="2 3">SEMIA 4089</strain>
    </source>
</reference>
<sequence>MVKLLATAANLETSSPAGGTGTNRSSWTISAVPGAEAMRLYDFSVGAAE</sequence>
<name>A0A7W6W7A9_9HYPH</name>
<comment type="caution">
    <text evidence="2">The sequence shown here is derived from an EMBL/GenBank/DDBJ whole genome shotgun (WGS) entry which is preliminary data.</text>
</comment>
<gene>
    <name evidence="2" type="ORF">GGD57_004725</name>
</gene>
<protein>
    <submittedName>
        <fullName evidence="2">Uncharacterized protein</fullName>
    </submittedName>
</protein>
<proteinExistence type="predicted"/>
<evidence type="ECO:0000313" key="2">
    <source>
        <dbReference type="EMBL" id="MBB4238121.1"/>
    </source>
</evidence>
<dbReference type="EMBL" id="JACIFY010000019">
    <property type="protein sequence ID" value="MBB4238121.1"/>
    <property type="molecule type" value="Genomic_DNA"/>
</dbReference>
<accession>A0A7W6W7A9</accession>